<dbReference type="Pfam" id="PF03009">
    <property type="entry name" value="GDPD"/>
    <property type="match status" value="1"/>
</dbReference>
<dbReference type="PANTHER" id="PTHR46211:SF1">
    <property type="entry name" value="GLYCEROPHOSPHODIESTER PHOSPHODIESTERASE, CYTOPLASMIC"/>
    <property type="match status" value="1"/>
</dbReference>
<reference evidence="2 3" key="1">
    <citation type="submission" date="2021-04" db="EMBL/GenBank/DDBJ databases">
        <title>Draft genome sequence of Paenibacillus cisolokensis, LC2-13A.</title>
        <authorList>
            <person name="Uke A."/>
            <person name="Chhe C."/>
            <person name="Baramee S."/>
            <person name="Kosugi A."/>
        </authorList>
    </citation>
    <scope>NUCLEOTIDE SEQUENCE [LARGE SCALE GENOMIC DNA]</scope>
    <source>
        <strain evidence="2 3">LC2-13A</strain>
    </source>
</reference>
<feature type="domain" description="GP-PDE" evidence="1">
    <location>
        <begin position="5"/>
        <end position="234"/>
    </location>
</feature>
<evidence type="ECO:0000313" key="2">
    <source>
        <dbReference type="EMBL" id="GIQ61673.1"/>
    </source>
</evidence>
<gene>
    <name evidence="2" type="primary">glpQ_1</name>
    <name evidence="2" type="ORF">PACILC2_02410</name>
</gene>
<dbReference type="Proteomes" id="UP000680304">
    <property type="component" value="Unassembled WGS sequence"/>
</dbReference>
<dbReference type="PROSITE" id="PS51704">
    <property type="entry name" value="GP_PDE"/>
    <property type="match status" value="1"/>
</dbReference>
<proteinExistence type="predicted"/>
<dbReference type="PANTHER" id="PTHR46211">
    <property type="entry name" value="GLYCEROPHOSPHORYL DIESTER PHOSPHODIESTERASE"/>
    <property type="match status" value="1"/>
</dbReference>
<evidence type="ECO:0000259" key="1">
    <source>
        <dbReference type="PROSITE" id="PS51704"/>
    </source>
</evidence>
<comment type="caution">
    <text evidence="2">The sequence shown here is derived from an EMBL/GenBank/DDBJ whole genome shotgun (WGS) entry which is preliminary data.</text>
</comment>
<dbReference type="EMBL" id="BOVJ01000007">
    <property type="protein sequence ID" value="GIQ61673.1"/>
    <property type="molecule type" value="Genomic_DNA"/>
</dbReference>
<sequence length="246" mass="27997">MSVTIPGLAHRGYPKRYSENTIASFRAALALSFRHLELDVHLTKDGVPVVIHDPTVNRTTNGTGFVKDYTLAELRKLDAGHGETIPTLEEVLLLAKDRAQVDIELKQSGNLYAGLEEKVLETVRACGMSDQVFVTSFDHYSIVRMRELSEELELGLVLYGATPSVFPLARELRARYISVKYIYLTDHFVRTCEEHGIQLIAWTVDDEADMRKLRSQYPQVWVCTNELERWKRCVEETGSHRSEVSL</sequence>
<protein>
    <submittedName>
        <fullName evidence="2">Glycerophosphoryl diester phosphodiesterase</fullName>
    </submittedName>
</protein>
<dbReference type="InterPro" id="IPR030395">
    <property type="entry name" value="GP_PDE_dom"/>
</dbReference>
<accession>A0ABQ4N0H0</accession>
<name>A0ABQ4N0H0_9BACL</name>
<dbReference type="SUPFAM" id="SSF51695">
    <property type="entry name" value="PLC-like phosphodiesterases"/>
    <property type="match status" value="1"/>
</dbReference>
<organism evidence="2 3">
    <name type="scientific">Paenibacillus cisolokensis</name>
    <dbReference type="NCBI Taxonomy" id="1658519"/>
    <lineage>
        <taxon>Bacteria</taxon>
        <taxon>Bacillati</taxon>
        <taxon>Bacillota</taxon>
        <taxon>Bacilli</taxon>
        <taxon>Bacillales</taxon>
        <taxon>Paenibacillaceae</taxon>
        <taxon>Paenibacillus</taxon>
    </lineage>
</organism>
<dbReference type="RefSeq" id="WP_244863144.1">
    <property type="nucleotide sequence ID" value="NZ_BOVJ01000007.1"/>
</dbReference>
<dbReference type="Gene3D" id="3.20.20.190">
    <property type="entry name" value="Phosphatidylinositol (PI) phosphodiesterase"/>
    <property type="match status" value="1"/>
</dbReference>
<dbReference type="InterPro" id="IPR017946">
    <property type="entry name" value="PLC-like_Pdiesterase_TIM-brl"/>
</dbReference>
<evidence type="ECO:0000313" key="3">
    <source>
        <dbReference type="Proteomes" id="UP000680304"/>
    </source>
</evidence>
<keyword evidence="3" id="KW-1185">Reference proteome</keyword>